<dbReference type="PANTHER" id="PTHR32166">
    <property type="entry name" value="OSJNBA0013A04.12 PROTEIN"/>
    <property type="match status" value="1"/>
</dbReference>
<dbReference type="Proteomes" id="UP000236161">
    <property type="component" value="Unassembled WGS sequence"/>
</dbReference>
<dbReference type="AlphaFoldDB" id="A0A2I0AU87"/>
<dbReference type="SUPFAM" id="SSF53098">
    <property type="entry name" value="Ribonuclease H-like"/>
    <property type="match status" value="1"/>
</dbReference>
<proteinExistence type="predicted"/>
<keyword evidence="3" id="KW-1185">Reference proteome</keyword>
<feature type="domain" description="DUF659" evidence="1">
    <location>
        <begin position="2"/>
        <end position="116"/>
    </location>
</feature>
<gene>
    <name evidence="2" type="ORF">AXF42_Ash001185</name>
</gene>
<evidence type="ECO:0000313" key="3">
    <source>
        <dbReference type="Proteomes" id="UP000236161"/>
    </source>
</evidence>
<dbReference type="Pfam" id="PF04937">
    <property type="entry name" value="DUF659"/>
    <property type="match status" value="1"/>
</dbReference>
<dbReference type="STRING" id="1088818.A0A2I0AU87"/>
<dbReference type="OrthoDB" id="685429at2759"/>
<evidence type="ECO:0000313" key="2">
    <source>
        <dbReference type="EMBL" id="PKA59092.1"/>
    </source>
</evidence>
<dbReference type="InterPro" id="IPR007021">
    <property type="entry name" value="DUF659"/>
</dbReference>
<protein>
    <recommendedName>
        <fullName evidence="1">DUF659 domain-containing protein</fullName>
    </recommendedName>
</protein>
<reference evidence="2 3" key="1">
    <citation type="journal article" date="2017" name="Nature">
        <title>The Apostasia genome and the evolution of orchids.</title>
        <authorList>
            <person name="Zhang G.Q."/>
            <person name="Liu K.W."/>
            <person name="Li Z."/>
            <person name="Lohaus R."/>
            <person name="Hsiao Y.Y."/>
            <person name="Niu S.C."/>
            <person name="Wang J.Y."/>
            <person name="Lin Y.C."/>
            <person name="Xu Q."/>
            <person name="Chen L.J."/>
            <person name="Yoshida K."/>
            <person name="Fujiwara S."/>
            <person name="Wang Z.W."/>
            <person name="Zhang Y.Q."/>
            <person name="Mitsuda N."/>
            <person name="Wang M."/>
            <person name="Liu G.H."/>
            <person name="Pecoraro L."/>
            <person name="Huang H.X."/>
            <person name="Xiao X.J."/>
            <person name="Lin M."/>
            <person name="Wu X.Y."/>
            <person name="Wu W.L."/>
            <person name="Chen Y.Y."/>
            <person name="Chang S.B."/>
            <person name="Sakamoto S."/>
            <person name="Ohme-Takagi M."/>
            <person name="Yagi M."/>
            <person name="Zeng S.J."/>
            <person name="Shen C.Y."/>
            <person name="Yeh C.M."/>
            <person name="Luo Y.B."/>
            <person name="Tsai W.C."/>
            <person name="Van de Peer Y."/>
            <person name="Liu Z.J."/>
        </authorList>
    </citation>
    <scope>NUCLEOTIDE SEQUENCE [LARGE SCALE GENOMIC DNA]</scope>
    <source>
        <strain evidence="3">cv. Shenzhen</strain>
        <tissue evidence="2">Stem</tissue>
    </source>
</reference>
<dbReference type="InterPro" id="IPR012337">
    <property type="entry name" value="RNaseH-like_sf"/>
</dbReference>
<name>A0A2I0AU87_9ASPA</name>
<organism evidence="2 3">
    <name type="scientific">Apostasia shenzhenica</name>
    <dbReference type="NCBI Taxonomy" id="1088818"/>
    <lineage>
        <taxon>Eukaryota</taxon>
        <taxon>Viridiplantae</taxon>
        <taxon>Streptophyta</taxon>
        <taxon>Embryophyta</taxon>
        <taxon>Tracheophyta</taxon>
        <taxon>Spermatophyta</taxon>
        <taxon>Magnoliopsida</taxon>
        <taxon>Liliopsida</taxon>
        <taxon>Asparagales</taxon>
        <taxon>Orchidaceae</taxon>
        <taxon>Apostasioideae</taxon>
        <taxon>Apostasia</taxon>
    </lineage>
</organism>
<dbReference type="EMBL" id="KZ451950">
    <property type="protein sequence ID" value="PKA59092.1"/>
    <property type="molecule type" value="Genomic_DNA"/>
</dbReference>
<evidence type="ECO:0000259" key="1">
    <source>
        <dbReference type="Pfam" id="PF04937"/>
    </source>
</evidence>
<sequence>MGDGWKDNALRSLINFLVYSLKGICFLNSVDVFYFVTNTQTLCNLFIEIIEIVGPNNVVHIVTDNESNYRAAGKLICEKYHTISRSLCEAHCLSLILKDIPCMSHVKNLADHASSITVFVYNHK</sequence>
<accession>A0A2I0AU87</accession>
<dbReference type="PANTHER" id="PTHR32166:SF121">
    <property type="entry name" value="DUF659 DOMAIN-CONTAINING PROTEIN"/>
    <property type="match status" value="1"/>
</dbReference>